<evidence type="ECO:0000313" key="3">
    <source>
        <dbReference type="EMBL" id="KYQ53828.1"/>
    </source>
</evidence>
<keyword evidence="4" id="KW-1185">Reference proteome</keyword>
<evidence type="ECO:0000313" key="4">
    <source>
        <dbReference type="Proteomes" id="UP000075809"/>
    </source>
</evidence>
<feature type="compositionally biased region" description="Gly residues" evidence="2">
    <location>
        <begin position="134"/>
        <end position="151"/>
    </location>
</feature>
<organism evidence="3 4">
    <name type="scientific">Mycetomoellerius zeteki</name>
    <dbReference type="NCBI Taxonomy" id="64791"/>
    <lineage>
        <taxon>Eukaryota</taxon>
        <taxon>Metazoa</taxon>
        <taxon>Ecdysozoa</taxon>
        <taxon>Arthropoda</taxon>
        <taxon>Hexapoda</taxon>
        <taxon>Insecta</taxon>
        <taxon>Pterygota</taxon>
        <taxon>Neoptera</taxon>
        <taxon>Endopterygota</taxon>
        <taxon>Hymenoptera</taxon>
        <taxon>Apocrita</taxon>
        <taxon>Aculeata</taxon>
        <taxon>Formicoidea</taxon>
        <taxon>Formicidae</taxon>
        <taxon>Myrmicinae</taxon>
        <taxon>Mycetomoellerius</taxon>
    </lineage>
</organism>
<dbReference type="AlphaFoldDB" id="A0A151X0D5"/>
<feature type="coiled-coil region" evidence="1">
    <location>
        <begin position="38"/>
        <end position="83"/>
    </location>
</feature>
<accession>A0A151X0D5</accession>
<gene>
    <name evidence="3" type="ORF">ALC60_07249</name>
</gene>
<dbReference type="Proteomes" id="UP000075809">
    <property type="component" value="Unassembled WGS sequence"/>
</dbReference>
<dbReference type="EMBL" id="KQ982616">
    <property type="protein sequence ID" value="KYQ53828.1"/>
    <property type="molecule type" value="Genomic_DNA"/>
</dbReference>
<reference evidence="3 4" key="1">
    <citation type="submission" date="2015-09" db="EMBL/GenBank/DDBJ databases">
        <title>Trachymyrmex zeteki WGS genome.</title>
        <authorList>
            <person name="Nygaard S."/>
            <person name="Hu H."/>
            <person name="Boomsma J."/>
            <person name="Zhang G."/>
        </authorList>
    </citation>
    <scope>NUCLEOTIDE SEQUENCE [LARGE SCALE GENOMIC DNA]</scope>
    <source>
        <strain evidence="3">Tzet28-1</strain>
        <tissue evidence="3">Whole body</tissue>
    </source>
</reference>
<feature type="region of interest" description="Disordered" evidence="2">
    <location>
        <begin position="132"/>
        <end position="156"/>
    </location>
</feature>
<dbReference type="STRING" id="64791.A0A151X0D5"/>
<evidence type="ECO:0000256" key="2">
    <source>
        <dbReference type="SAM" id="MobiDB-lite"/>
    </source>
</evidence>
<proteinExistence type="predicted"/>
<feature type="region of interest" description="Disordered" evidence="2">
    <location>
        <begin position="1"/>
        <end position="31"/>
    </location>
</feature>
<sequence>MDGISTRSKNKPPGQAAEQATETQDNRIRDLDTKEYELGIIESAVKEKERRLQTQENNLRQQLEQIERARAQLDTEREKFNQTASAREEELAAREKQWHDSEITRLDEFPHTPRRVIMNPIATNFNYTLPRTLTGGGSGGNGTGGSGGGTGEPPAPKVSFREATQSVPYFDGYNIPLSQFTRACRRARDIVPPNAERNLTKLLINKLGKRAYYAVEDEPCDTVTELIDLLTGAFGTAKTLDQYRGELSIIYLKPGEHVLDFISRVKDLRTAILDTERRERGRVDTRFTAEIDSLTARSFYEGLPLEYRLQLGPETSEIHRFIRRSQTDS</sequence>
<protein>
    <submittedName>
        <fullName evidence="3">Uncharacterized protein</fullName>
    </submittedName>
</protein>
<evidence type="ECO:0000256" key="1">
    <source>
        <dbReference type="SAM" id="Coils"/>
    </source>
</evidence>
<keyword evidence="1" id="KW-0175">Coiled coil</keyword>
<name>A0A151X0D5_9HYME</name>